<comment type="caution">
    <text evidence="1">The sequence shown here is derived from an EMBL/GenBank/DDBJ whole genome shotgun (WGS) entry which is preliminary data.</text>
</comment>
<sequence length="348" mass="37839">MAPTWDYTHPTVGTREVLWQGFLMAEALAATALRKPVLITQNDQLLMASAEVPPLAQLVESVQASLQSNKTPVPDIVLPIIRLFLYNVTHLARELSESITGDHGHALPWLTRHAANAPLLSQLEPVLEPAPNPADPIGEATPSFGQALPLMECTRTMHVRSCAQAMTMGYSALVLTLHRKMEYRAAPPTPPQSLPAPGPSLEGIMYPTQAQMNTVHTLARAAVADVGRALTYLPNPTHLTHLRSNPLQNWAQFCLEDADALGGIPVESTEAFERIMNGLKLLGYSWDLPSSSALVEQMEAHIAARRASAAFVSSASSVHVDDPVFLPTFDYNWIRLFGTEGFMEAEGG</sequence>
<dbReference type="Proteomes" id="UP001215280">
    <property type="component" value="Unassembled WGS sequence"/>
</dbReference>
<dbReference type="InterPro" id="IPR023623">
    <property type="entry name" value="Antenna_beta_CS"/>
</dbReference>
<reference evidence="1" key="1">
    <citation type="submission" date="2023-03" db="EMBL/GenBank/DDBJ databases">
        <title>Massive genome expansion in bonnet fungi (Mycena s.s.) driven by repeated elements and novel gene families across ecological guilds.</title>
        <authorList>
            <consortium name="Lawrence Berkeley National Laboratory"/>
            <person name="Harder C.B."/>
            <person name="Miyauchi S."/>
            <person name="Viragh M."/>
            <person name="Kuo A."/>
            <person name="Thoen E."/>
            <person name="Andreopoulos B."/>
            <person name="Lu D."/>
            <person name="Skrede I."/>
            <person name="Drula E."/>
            <person name="Henrissat B."/>
            <person name="Morin E."/>
            <person name="Kohler A."/>
            <person name="Barry K."/>
            <person name="LaButti K."/>
            <person name="Morin E."/>
            <person name="Salamov A."/>
            <person name="Lipzen A."/>
            <person name="Mereny Z."/>
            <person name="Hegedus B."/>
            <person name="Baldrian P."/>
            <person name="Stursova M."/>
            <person name="Weitz H."/>
            <person name="Taylor A."/>
            <person name="Grigoriev I.V."/>
            <person name="Nagy L.G."/>
            <person name="Martin F."/>
            <person name="Kauserud H."/>
        </authorList>
    </citation>
    <scope>NUCLEOTIDE SEQUENCE</scope>
    <source>
        <strain evidence="1">CBHHK188m</strain>
    </source>
</reference>
<dbReference type="EMBL" id="JARJLG010000262">
    <property type="protein sequence ID" value="KAJ7722074.1"/>
    <property type="molecule type" value="Genomic_DNA"/>
</dbReference>
<dbReference type="PROSITE" id="PS00969">
    <property type="entry name" value="ANTENNA_COMP_BETA"/>
    <property type="match status" value="1"/>
</dbReference>
<keyword evidence="2" id="KW-1185">Reference proteome</keyword>
<evidence type="ECO:0000313" key="1">
    <source>
        <dbReference type="EMBL" id="KAJ7722074.1"/>
    </source>
</evidence>
<protein>
    <submittedName>
        <fullName evidence="1">Uncharacterized protein</fullName>
    </submittedName>
</protein>
<organism evidence="1 2">
    <name type="scientific">Mycena maculata</name>
    <dbReference type="NCBI Taxonomy" id="230809"/>
    <lineage>
        <taxon>Eukaryota</taxon>
        <taxon>Fungi</taxon>
        <taxon>Dikarya</taxon>
        <taxon>Basidiomycota</taxon>
        <taxon>Agaricomycotina</taxon>
        <taxon>Agaricomycetes</taxon>
        <taxon>Agaricomycetidae</taxon>
        <taxon>Agaricales</taxon>
        <taxon>Marasmiineae</taxon>
        <taxon>Mycenaceae</taxon>
        <taxon>Mycena</taxon>
    </lineage>
</organism>
<accession>A0AAD7HJD4</accession>
<gene>
    <name evidence="1" type="ORF">DFH07DRAFT_783963</name>
</gene>
<dbReference type="AlphaFoldDB" id="A0AAD7HJD4"/>
<name>A0AAD7HJD4_9AGAR</name>
<evidence type="ECO:0000313" key="2">
    <source>
        <dbReference type="Proteomes" id="UP001215280"/>
    </source>
</evidence>
<proteinExistence type="predicted"/>